<feature type="region of interest" description="Disordered" evidence="1">
    <location>
        <begin position="211"/>
        <end position="236"/>
    </location>
</feature>
<dbReference type="GeneID" id="20529565"/>
<protein>
    <recommendedName>
        <fullName evidence="4">START domain-containing protein</fullName>
    </recommendedName>
</protein>
<evidence type="ECO:0008006" key="4">
    <source>
        <dbReference type="Google" id="ProtNLM"/>
    </source>
</evidence>
<dbReference type="Proteomes" id="UP000030693">
    <property type="component" value="Unassembled WGS sequence"/>
</dbReference>
<feature type="region of interest" description="Disordered" evidence="1">
    <location>
        <begin position="135"/>
        <end position="177"/>
    </location>
</feature>
<accession>A0A058Z3S0</accession>
<organism evidence="2">
    <name type="scientific">Fonticula alba</name>
    <name type="common">Slime mold</name>
    <dbReference type="NCBI Taxonomy" id="691883"/>
    <lineage>
        <taxon>Eukaryota</taxon>
        <taxon>Rotosphaerida</taxon>
        <taxon>Fonticulaceae</taxon>
        <taxon>Fonticula</taxon>
    </lineage>
</organism>
<dbReference type="InterPro" id="IPR023393">
    <property type="entry name" value="START-like_dom_sf"/>
</dbReference>
<dbReference type="RefSeq" id="XP_009496980.1">
    <property type="nucleotide sequence ID" value="XM_009498705.1"/>
</dbReference>
<feature type="compositionally biased region" description="Basic and acidic residues" evidence="1">
    <location>
        <begin position="226"/>
        <end position="236"/>
    </location>
</feature>
<dbReference type="Gene3D" id="3.30.530.20">
    <property type="match status" value="1"/>
</dbReference>
<dbReference type="EMBL" id="KB932208">
    <property type="protein sequence ID" value="KCV68548.1"/>
    <property type="molecule type" value="Genomic_DNA"/>
</dbReference>
<evidence type="ECO:0000256" key="1">
    <source>
        <dbReference type="SAM" id="MobiDB-lite"/>
    </source>
</evidence>
<keyword evidence="3" id="KW-1185">Reference proteome</keyword>
<evidence type="ECO:0000313" key="2">
    <source>
        <dbReference type="EMBL" id="KCV68548.1"/>
    </source>
</evidence>
<dbReference type="SUPFAM" id="SSF55961">
    <property type="entry name" value="Bet v1-like"/>
    <property type="match status" value="1"/>
</dbReference>
<proteinExistence type="predicted"/>
<name>A0A058Z3S0_FONAL</name>
<feature type="region of interest" description="Disordered" evidence="1">
    <location>
        <begin position="477"/>
        <end position="504"/>
    </location>
</feature>
<feature type="compositionally biased region" description="Low complexity" evidence="1">
    <location>
        <begin position="153"/>
        <end position="177"/>
    </location>
</feature>
<evidence type="ECO:0000313" key="3">
    <source>
        <dbReference type="Proteomes" id="UP000030693"/>
    </source>
</evidence>
<dbReference type="AlphaFoldDB" id="A0A058Z3S0"/>
<reference evidence="2" key="1">
    <citation type="submission" date="2013-04" db="EMBL/GenBank/DDBJ databases">
        <title>The Genome Sequence of Fonticula alba ATCC 38817.</title>
        <authorList>
            <consortium name="The Broad Institute Genomics Platform"/>
            <person name="Russ C."/>
            <person name="Cuomo C."/>
            <person name="Burger G."/>
            <person name="Gray M.W."/>
            <person name="Holland P.W.H."/>
            <person name="King N."/>
            <person name="Lang F.B.F."/>
            <person name="Roger A.J."/>
            <person name="Ruiz-Trillo I."/>
            <person name="Brown M."/>
            <person name="Walker B."/>
            <person name="Young S."/>
            <person name="Zeng Q."/>
            <person name="Gargeya S."/>
            <person name="Fitzgerald M."/>
            <person name="Haas B."/>
            <person name="Abouelleil A."/>
            <person name="Allen A.W."/>
            <person name="Alvarado L."/>
            <person name="Arachchi H.M."/>
            <person name="Berlin A.M."/>
            <person name="Chapman S.B."/>
            <person name="Gainer-Dewar J."/>
            <person name="Goldberg J."/>
            <person name="Griggs A."/>
            <person name="Gujja S."/>
            <person name="Hansen M."/>
            <person name="Howarth C."/>
            <person name="Imamovic A."/>
            <person name="Ireland A."/>
            <person name="Larimer J."/>
            <person name="McCowan C."/>
            <person name="Murphy C."/>
            <person name="Pearson M."/>
            <person name="Poon T.W."/>
            <person name="Priest M."/>
            <person name="Roberts A."/>
            <person name="Saif S."/>
            <person name="Shea T."/>
            <person name="Sisk P."/>
            <person name="Sykes S."/>
            <person name="Wortman J."/>
            <person name="Nusbaum C."/>
            <person name="Birren B."/>
        </authorList>
    </citation>
    <scope>NUCLEOTIDE SEQUENCE [LARGE SCALE GENOMIC DNA]</scope>
    <source>
        <strain evidence="2">ATCC 38817</strain>
    </source>
</reference>
<gene>
    <name evidence="2" type="ORF">H696_04840</name>
</gene>
<sequence>MSACQPSKRARARASPYVFLLTPGAVPANAPGLLHIVLKSAGPGPAASRSAGPPAPSRPVFSIVRLGARGPILVEMAPPAAGSWDFRLGASEMAASRLAAREGRRPGWHFQLELPGGGPQPVQLIPTIAHDRDLRLPGQLDAPPKDSSPPRPAGGAASSIGGRSSAGGSPSAPESPVSPAALLVASAVEAALGRSSSSGAASLVLERPMGGAASTSRLAERPPTPPEKEPGCPAREEAAAAASPVAPFPSLGAINLATRAAMAQGFGLSEAQLNPLKCGARAAGGGPDSTASSAGLPPCTPPPRLNAAEQSLALAGHWALRDLRLLVGELRGAARGREPWQPSPHWQPLPGATHPDLRMFIRNPALMPALRRSPPAKNPSRFVAGLVDLPGVRPEDVAAAIDTLSARQVWDPMVDDYKRLDRAFTATGAVDLVHVRLKPVAKIERDLVFVGCSYQPPNEPNTLYCVSRSIQATDASTLPTAGQAAGSPELLADPSADDLRQHPSLPKDARTLSCVYLGGWRLELLSDPGAPPVTRAVHIMCNDPCAWVPAMVINRITNALPKKVGELAHFLAAQGAPPGCA</sequence>